<sequence>MIEGNVGAGGDVSNLEEEEDIESGEEGPPEVLEGAVQIALLSRSEWPRPIAVSREQRKPFGVESDVTFGPGGLLYGVLKDRRKPHVAAWSRGGDFQTAEDTPLPGGRTVYLAARDDGGAALIGLDFDSLWEVTFAERTARRLLKHEESLSDIAYGAEGRLLMLLGSRLESYRRIGLRAVLDRQWELEGYGMTTLHQGRLVAVKCVEGDRDGITLYGFDGATLRRLARVRANAGVLFGSDERVFFEHNGAEAELYELTGTGALLDALEGRPTSFAEIPVTVRFDPSDVQGAESEAKGLSDEAPLEDLVAEDEEDDEQEGGAPKKPQDFVLEPAPGRIGVRFVGAKSPVRRSREEAIPKEVRALFGARSNVSKAGEGDLYFGWKKDKRSAFRFAIARDGAVTETELKSSAPSTLITLVAGEPTALVATDDDSKLWKVALDTGKASLVWDFSRERDEKEIYVLQGLAHGRVLVGTASETWIFSLAGPQPTVEVRGQLDTREADPFCGGRVVVLQARNGRPLRLWGIFPAGIKTLAGLRVRPASVHTSEGKLYVSAEAELGWFEILNVEDAWTAAERDVEGTRYPHVDLVRAVAPEEDEVGDEDDEDDDDESEDAEEKDEDSESYDGGDDEDDDENDDDDDDDDDD</sequence>
<name>A0A0K1E9B5_CHOCO</name>
<feature type="compositionally biased region" description="Acidic residues" evidence="1">
    <location>
        <begin position="591"/>
        <end position="642"/>
    </location>
</feature>
<dbReference type="KEGG" id="ccro:CMC5_015850"/>
<reference evidence="2 3" key="1">
    <citation type="submission" date="2015-07" db="EMBL/GenBank/DDBJ databases">
        <title>Genome analysis of myxobacterium Chondromyces crocatus Cm c5 reveals a high potential for natural compound synthesis and the genetic basis for the loss of fruiting body formation.</title>
        <authorList>
            <person name="Zaburannyi N."/>
            <person name="Bunk B."/>
            <person name="Maier J."/>
            <person name="Overmann J."/>
            <person name="Mueller R."/>
        </authorList>
    </citation>
    <scope>NUCLEOTIDE SEQUENCE [LARGE SCALE GENOMIC DNA]</scope>
    <source>
        <strain evidence="2 3">Cm c5</strain>
    </source>
</reference>
<dbReference type="AlphaFoldDB" id="A0A0K1E9B5"/>
<feature type="compositionally biased region" description="Gly residues" evidence="1">
    <location>
        <begin position="1"/>
        <end position="10"/>
    </location>
</feature>
<gene>
    <name evidence="2" type="ORF">CMC5_015850</name>
</gene>
<organism evidence="2 3">
    <name type="scientific">Chondromyces crocatus</name>
    <dbReference type="NCBI Taxonomy" id="52"/>
    <lineage>
        <taxon>Bacteria</taxon>
        <taxon>Pseudomonadati</taxon>
        <taxon>Myxococcota</taxon>
        <taxon>Polyangia</taxon>
        <taxon>Polyangiales</taxon>
        <taxon>Polyangiaceae</taxon>
        <taxon>Chondromyces</taxon>
    </lineage>
</organism>
<feature type="compositionally biased region" description="Acidic residues" evidence="1">
    <location>
        <begin position="308"/>
        <end position="317"/>
    </location>
</feature>
<accession>A0A0K1E9B5</accession>
<evidence type="ECO:0000313" key="3">
    <source>
        <dbReference type="Proteomes" id="UP000067626"/>
    </source>
</evidence>
<feature type="region of interest" description="Disordered" evidence="1">
    <location>
        <begin position="1"/>
        <end position="29"/>
    </location>
</feature>
<feature type="region of interest" description="Disordered" evidence="1">
    <location>
        <begin position="584"/>
        <end position="642"/>
    </location>
</feature>
<keyword evidence="3" id="KW-1185">Reference proteome</keyword>
<evidence type="ECO:0000313" key="2">
    <source>
        <dbReference type="EMBL" id="AKT37444.1"/>
    </source>
</evidence>
<protein>
    <submittedName>
        <fullName evidence="2">Uncharacterized protein</fullName>
    </submittedName>
</protein>
<feature type="compositionally biased region" description="Acidic residues" evidence="1">
    <location>
        <begin position="14"/>
        <end position="28"/>
    </location>
</feature>
<evidence type="ECO:0000256" key="1">
    <source>
        <dbReference type="SAM" id="MobiDB-lite"/>
    </source>
</evidence>
<dbReference type="EMBL" id="CP012159">
    <property type="protein sequence ID" value="AKT37444.1"/>
    <property type="molecule type" value="Genomic_DNA"/>
</dbReference>
<dbReference type="SUPFAM" id="SSF63829">
    <property type="entry name" value="Calcium-dependent phosphotriesterase"/>
    <property type="match status" value="1"/>
</dbReference>
<dbReference type="Proteomes" id="UP000067626">
    <property type="component" value="Chromosome"/>
</dbReference>
<proteinExistence type="predicted"/>
<feature type="region of interest" description="Disordered" evidence="1">
    <location>
        <begin position="308"/>
        <end position="328"/>
    </location>
</feature>